<name>A0A6G8Q6Q2_9ACTN</name>
<dbReference type="CDD" id="cd19086">
    <property type="entry name" value="AKR_AKR11C1"/>
    <property type="match status" value="1"/>
</dbReference>
<dbReference type="EMBL" id="CP045119">
    <property type="protein sequence ID" value="QIN82140.1"/>
    <property type="molecule type" value="Genomic_DNA"/>
</dbReference>
<dbReference type="Proteomes" id="UP000501452">
    <property type="component" value="Chromosome"/>
</dbReference>
<reference evidence="2 3" key="1">
    <citation type="submission" date="2019-10" db="EMBL/GenBank/DDBJ databases">
        <title>Rubrobacter sp nov SCSIO 52090 isolated from a deep-sea sediment in the South China Sea.</title>
        <authorList>
            <person name="Chen R.W."/>
        </authorList>
    </citation>
    <scope>NUCLEOTIDE SEQUENCE [LARGE SCALE GENOMIC DNA]</scope>
    <source>
        <strain evidence="2 3">SCSIO 52909</strain>
    </source>
</reference>
<dbReference type="SUPFAM" id="SSF51430">
    <property type="entry name" value="NAD(P)-linked oxidoreductase"/>
    <property type="match status" value="1"/>
</dbReference>
<dbReference type="KEGG" id="rub:GBA63_05380"/>
<feature type="domain" description="NADP-dependent oxidoreductase" evidence="1">
    <location>
        <begin position="16"/>
        <end position="317"/>
    </location>
</feature>
<dbReference type="InterPro" id="IPR036812">
    <property type="entry name" value="NAD(P)_OxRdtase_dom_sf"/>
</dbReference>
<proteinExistence type="predicted"/>
<evidence type="ECO:0000313" key="3">
    <source>
        <dbReference type="Proteomes" id="UP000501452"/>
    </source>
</evidence>
<protein>
    <submittedName>
        <fullName evidence="2">Aldo/keto reductase</fullName>
    </submittedName>
</protein>
<keyword evidence="3" id="KW-1185">Reference proteome</keyword>
<sequence>MKYRNLGGTDISVSEVGFGVWTVSTGWWGEVVDDRSVRLLRQAHERGINYFDTADTYGSGKGETLLAEAFGHMRDEVVISTKIGYDFYNHTARRGQQERPQDWSEDFLRFALEQSLKRLDTEYIDLLQLHNTKMDAAQNDDLFALMETFKEEGKIRAYGAALGPKIGWRDEGVKMMRERDLACVQMIYNILEQDPGRDLIETARDTDTSLVVRVPHSSGMLEGNYDENTTFGPNDHRRHRPKEWLTTGLKKVERLSFLTDSGERTLGQAALKFVLASPEVASTLPNIYDEEQIEEFAATSETPDLTDEELRRVAELYENNFGLEASGGRLQASGKG</sequence>
<organism evidence="2 3">
    <name type="scientific">Rubrobacter tropicus</name>
    <dbReference type="NCBI Taxonomy" id="2653851"/>
    <lineage>
        <taxon>Bacteria</taxon>
        <taxon>Bacillati</taxon>
        <taxon>Actinomycetota</taxon>
        <taxon>Rubrobacteria</taxon>
        <taxon>Rubrobacterales</taxon>
        <taxon>Rubrobacteraceae</taxon>
        <taxon>Rubrobacter</taxon>
    </lineage>
</organism>
<dbReference type="InterPro" id="IPR023210">
    <property type="entry name" value="NADP_OxRdtase_dom"/>
</dbReference>
<gene>
    <name evidence="2" type="ORF">GBA63_05380</name>
</gene>
<evidence type="ECO:0000259" key="1">
    <source>
        <dbReference type="Pfam" id="PF00248"/>
    </source>
</evidence>
<dbReference type="Gene3D" id="3.20.20.100">
    <property type="entry name" value="NADP-dependent oxidoreductase domain"/>
    <property type="match status" value="1"/>
</dbReference>
<evidence type="ECO:0000313" key="2">
    <source>
        <dbReference type="EMBL" id="QIN82140.1"/>
    </source>
</evidence>
<dbReference type="InterPro" id="IPR053135">
    <property type="entry name" value="AKR2_Oxidoreductase"/>
</dbReference>
<dbReference type="Pfam" id="PF00248">
    <property type="entry name" value="Aldo_ket_red"/>
    <property type="match status" value="1"/>
</dbReference>
<dbReference type="PANTHER" id="PTHR43312">
    <property type="entry name" value="D-THREO-ALDOSE 1-DEHYDROGENASE"/>
    <property type="match status" value="1"/>
</dbReference>
<dbReference type="AlphaFoldDB" id="A0A6G8Q6Q2"/>
<accession>A0A6G8Q6Q2</accession>
<dbReference type="RefSeq" id="WP_166174180.1">
    <property type="nucleotide sequence ID" value="NZ_CP045119.1"/>
</dbReference>
<dbReference type="PANTHER" id="PTHR43312:SF1">
    <property type="entry name" value="NADP-DEPENDENT OXIDOREDUCTASE DOMAIN-CONTAINING PROTEIN"/>
    <property type="match status" value="1"/>
</dbReference>